<sequence>MLAKLSSLTILDTAIDTPGIRPPIPSLKQRVESTTAIRRASSSRPNASFGQQPTHSDSRRRRRESSIAHHTAYRRRCVSPLPFPPLPLRHLSRVPTADPSLPPTHPTSPHIKCAAFRSKTPPPHAQLVSPPPPAFTDASASDIQPTNLSLTPACNPLPASRPPPLSPSPLLYSHPPIPRLPDADADAYITSSEKELQGASRPALFLPYHADDTTPPSSSPRPLAALAAAPTDPNAATPPTLTYSLMPPHARFSQLHLQSRPRAPVPAALSLNTVNDVVGAARAN</sequence>
<accession>A0AAW0BE33</accession>
<feature type="compositionally biased region" description="Low complexity" evidence="1">
    <location>
        <begin position="33"/>
        <end position="44"/>
    </location>
</feature>
<comment type="caution">
    <text evidence="2">The sequence shown here is derived from an EMBL/GenBank/DDBJ whole genome shotgun (WGS) entry which is preliminary data.</text>
</comment>
<keyword evidence="3" id="KW-1185">Reference proteome</keyword>
<name>A0AAW0BE33_9AGAR</name>
<proteinExistence type="predicted"/>
<feature type="region of interest" description="Disordered" evidence="1">
    <location>
        <begin position="15"/>
        <end position="73"/>
    </location>
</feature>
<reference evidence="2 3" key="1">
    <citation type="journal article" date="2024" name="J Genomics">
        <title>Draft genome sequencing and assembly of Favolaschia claudopus CIRM-BRFM 2984 isolated from oak limbs.</title>
        <authorList>
            <person name="Navarro D."/>
            <person name="Drula E."/>
            <person name="Chaduli D."/>
            <person name="Cazenave R."/>
            <person name="Ahrendt S."/>
            <person name="Wang J."/>
            <person name="Lipzen A."/>
            <person name="Daum C."/>
            <person name="Barry K."/>
            <person name="Grigoriev I.V."/>
            <person name="Favel A."/>
            <person name="Rosso M.N."/>
            <person name="Martin F."/>
        </authorList>
    </citation>
    <scope>NUCLEOTIDE SEQUENCE [LARGE SCALE GENOMIC DNA]</scope>
    <source>
        <strain evidence="2 3">CIRM-BRFM 2984</strain>
    </source>
</reference>
<dbReference type="Proteomes" id="UP001362999">
    <property type="component" value="Unassembled WGS sequence"/>
</dbReference>
<feature type="compositionally biased region" description="Polar residues" evidence="1">
    <location>
        <begin position="45"/>
        <end position="55"/>
    </location>
</feature>
<evidence type="ECO:0000256" key="1">
    <source>
        <dbReference type="SAM" id="MobiDB-lite"/>
    </source>
</evidence>
<evidence type="ECO:0000313" key="2">
    <source>
        <dbReference type="EMBL" id="KAK7023206.1"/>
    </source>
</evidence>
<protein>
    <submittedName>
        <fullName evidence="2">Uncharacterized protein</fullName>
    </submittedName>
</protein>
<organism evidence="2 3">
    <name type="scientific">Favolaschia claudopus</name>
    <dbReference type="NCBI Taxonomy" id="2862362"/>
    <lineage>
        <taxon>Eukaryota</taxon>
        <taxon>Fungi</taxon>
        <taxon>Dikarya</taxon>
        <taxon>Basidiomycota</taxon>
        <taxon>Agaricomycotina</taxon>
        <taxon>Agaricomycetes</taxon>
        <taxon>Agaricomycetidae</taxon>
        <taxon>Agaricales</taxon>
        <taxon>Marasmiineae</taxon>
        <taxon>Mycenaceae</taxon>
        <taxon>Favolaschia</taxon>
    </lineage>
</organism>
<dbReference type="EMBL" id="JAWWNJ010000036">
    <property type="protein sequence ID" value="KAK7023206.1"/>
    <property type="molecule type" value="Genomic_DNA"/>
</dbReference>
<dbReference type="AlphaFoldDB" id="A0AAW0BE33"/>
<evidence type="ECO:0000313" key="3">
    <source>
        <dbReference type="Proteomes" id="UP001362999"/>
    </source>
</evidence>
<gene>
    <name evidence="2" type="ORF">R3P38DRAFT_3195195</name>
</gene>